<dbReference type="PROSITE" id="PS00455">
    <property type="entry name" value="AMP_BINDING"/>
    <property type="match status" value="1"/>
</dbReference>
<dbReference type="InterPro" id="IPR042099">
    <property type="entry name" value="ANL_N_sf"/>
</dbReference>
<dbReference type="SUPFAM" id="SSF51735">
    <property type="entry name" value="NAD(P)-binding Rossmann-fold domains"/>
    <property type="match status" value="2"/>
</dbReference>
<dbReference type="GO" id="GO:0006633">
    <property type="term" value="P:fatty acid biosynthetic process"/>
    <property type="evidence" value="ECO:0007669"/>
    <property type="project" value="TreeGrafter"/>
</dbReference>
<dbReference type="Pfam" id="PF08242">
    <property type="entry name" value="Methyltransf_12"/>
    <property type="match status" value="1"/>
</dbReference>
<feature type="region of interest" description="C-terminal hotdog fold" evidence="9">
    <location>
        <begin position="1108"/>
        <end position="1258"/>
    </location>
</feature>
<evidence type="ECO:0000259" key="13">
    <source>
        <dbReference type="PROSITE" id="PS52019"/>
    </source>
</evidence>
<dbReference type="InterPro" id="IPR049900">
    <property type="entry name" value="PKS_mFAS_DH"/>
</dbReference>
<dbReference type="Gene3D" id="3.40.50.12780">
    <property type="entry name" value="N-terminal domain of ligase-like"/>
    <property type="match status" value="1"/>
</dbReference>
<sequence length="4011" mass="440933">MSKPVGIIGSACRFPGGADSPSKLWELLKEPRDIVSEFTPDRLNLWSFYHQNGEHHGSTDVQNKSYLLSQDIRLFDASFFRISPAEAEAMDPQQRILLETVYEALESAGCPLEQLRGSLTSVYAGLMNGDYADIQARDLETIHTHHGTGTHRSILSNRISYFLDIKGASMTIDTACSSSLVALHQAVQSLRLGQSDMAIVAGANLLLDPTMYVAESKLHMLSPDSRSRMWDASANGYARGEGFAAVVLKPLETAMRDGNQVECVVRGIAVNSDGRTPGITVPSASAQTELIREAYKDAGLDPLVDRCQFFEAHGTGTRAGDPVEARAIRDAFFPEGSEDQTAPGKLLVGSIKTVIGHLEGCAGLAGVLKASLAMQNKTIPPNMHFSKLNPAIVPLYDRLEVPTRPSAWPTVPVGSPLRASVNSFGFGGTNAHVILETIEAPTRKQQDMEQCENERFVGPLLLSANSWDSLVRSVEVHAGYIRNNNQINLDDLAWTLQSRRTHFGNNRAFFSGATRQKLLSYMDTFVADNSSSTTASSSFSGDGPSHALLGDDGPAILGIFTGQGAQWPSMGRNLILHNPLFRESITRCEASLAALGADAPSWSLTQELLSEGNNSRVSEAAISQPLCTAVQIGLVDILRASGIVFRGVIGHSSGEIAAVYAAGIVSAHDAIRIAYYRGFHAKLAKGSGGHRGAMLAAGMSHESANELCGRPDYTGRVSVAAANAPTSVTLSGDVGAIDELKAHLDSERIFARKLNVDTAYHSHHMEPCSAAYLASLKACDIQIQQPNENCVWVSSVRGDADLVLDNEDESGLGILKDQYWVENLLSPVLFAPAVESSLWRAGPFDIVTEVGPHPALKGPSTQIFKASLGRSIPYFSIMRRGDDEVEAFSGGLGYLWEHFGPAAAIDFDGYRRAFDQKDNAKYPQLVKGLPPYCWDHSKVHWKESRISHNFRLRDRHVHELLGRRATDDTPELLRWRNILRPSEIPWVRNHVFQGQIVLPGAAYIAAITEAVQGLADGKPIKLVELVDFKIPKAVVLHENKSTELITTVRLVQKSNTFISADFVFSAASADDAASILERTCSGTVQVHIEEACSSQSPLPLPSPPPPNLNDVNIEAFYTRLRELGIDYQGSFRATKLAQRTMGYASTQASWEAAELGNTYTLHPAILDVAFHAVFAAFASPLTGQMWAMYLPVGIRRATIHLDSLPLRGDAEVHATISAQVTFSSATKLDGDIQIMFGSSVGVQIEGVQLQATGDPMASRDRVLFSNTRWDSDISTGIDKVVLEQSPDRAADEELVEAMGRTALYYYRALLSEISPQEIQSLSWHQQMYWQSAQHWVNEAGSGRHPTIKSEWLEDSRDAVWSQAENCQETIDICLMRALGENLPSIARGQTQPLEVMMENDMLSRFYTEAYGLDGMNDHIARAVSQVTHRYPQANILEIGAGVGGTTRKVLRAVQNSFKHYTFTDISSGFFEKGAEKFSNYRHKMTFKVCDIEKDPVDQGFDEGAYDVIVAANVLHATRCLADTMRNVRRLLKPGGFLVLMEITGDLLRLGFIMGTLPGWWLGPQVGDEGRQWAPGISPVQWDDLLLRTGFSGVDQFVPDHEESHKHYLSTLVSQAVDAQFDVLRSPLSDLKLVPALPHKLLILGGQTLTVARLVRGLKRMLAAWDATIETVPSLDLLTLGPDERVSIISLIELDQPLFASDLTAVRLERLQAILDVSETVLWATTGCRGSNPISNMFVGIARALRTERSDINLQLLDIAKPSAANTVVLAEGFLRLALMKQEHYVDKDMLWSTEAELALDRETLLIPRLIPDKARNERYNASRRAINKHVTLASAEVEVNINGDMVSILGVDSGIFRRQWMSHSIEQIALKVHLSMALTQSDPMYFLCYGVIDPECGNAFAISSENKSIILCTPQDSLRVDSKPIEGKEALVLEAIASQIICRSLAVSIPQWGGVLVYEPPSESFAKAIECSSLWKGRKVYYATSGAHATLHSNWIYISPHALSSSIRRALPRDITVLVDCSRPESRDIRGLVPRGCVIRHFKPSLLEIDNRELQSAYADALVAVSKGKQTELVIHPLRSLAGIPSSTLAYPALVDWRQQQDEPLTVQLKPFIPTGIFSSCKTHLMVGLNGDLGQSICGYMVRNGARHIAISSRRGEVDPAWLDMIRQDYQADIRLYKMDVTSRRSIRRTLDQIKTEMPPIGGVANGAMVLHDKMFLNMDVNSLNDTLKPKVEGSRYLDEEFSTPELEYFILFSSVATVGNNRGQGNYHAANLFGASLVSNRRARGMAGSVIHVGVIADAGYITRQDERLVEHLRKQGFMPASETDAHFLFAEGVLASPVDSQMDADICMGFEPFLDSPDAPLRPPWYSDSRLSHFIMYPEKDRVDLRQGANNGLHIRQKLDEVQSVQEAHSLLQEAFSAKLESMMQLDSGSVNVHVPLLDLGFDSLLAVETRTWFLKEIHLDVPVLRFLGGDTISEICMDTATQYLAIQAERSPEKAKVATNATNTGAINGTTTSKDDRSQTTSPVPTSESGEPSSSPRTSTSLDVQNVPDSPSTPLSRAWTPASVLEVEEKTGSSKFASDKSKAEVFSGTPPQERVVRNTSRVESMSYAQSRLWFLGQYIDDPTTCNIVVSYAIRGPLDVGRFREALNTVIAHHASLRTCFYADEETGEPTQGLLRSPFNSSPLRYLHASSCEDVQLEFDALRYHTWDLAYGDTFASTLLSTETENEFVIIFGYHHIVIDGVSWYTILRDLERAYILQPLSRQLKQCLDVSVEQRRAVESGAMDDEIAFWGTVHATLPDVLPLLPISSARRRQPLRQYESHTIKRDIGRDLVTKIKDASRALRVTPFNLYLATVQVLFAKMMGIEELCIGVTDASRTDDNVAETVGFFLNMLPLRFKIDRQRPFTDLVQRTSRHVLEGRSNGRVPIDVILDHLNVPRDASFSPLFQVTFNYRVGAMAETSLGKDCRLSVEAIRDAESPFDLGFGIYETAEGSCDVQVMAQSYLYDRDAAELIMTSYVQLLDLLSFDTSQKLDRYSLFDATAIEKGIYVGKGQRKSYDWPDTLSKRVDGIIKSHGDSVAIIDSNGALTYAELEDKIRIIISMLAILRLGHVYVPLDTNLPKERHSAILADCKPSMLLCHQDTVDSALSLRRDISIVNLSILSNGDQATGTGAGDDLSDPTNPAFLFYTSGSTGRPKGIQLNQFGFLNHLAVKTDELSLHGETVLQQSSFGFDMSLTQTFCALANGGSLLIVPAASRGDPIALSKLMLKQCVTFTIATPSEYAMLLRYGYDWLCKCAHWTHACTGGEEVSQQLVRAFINLGNPNMQLTNCYGPTETSLAVTFDKISINTASRFTEHASVGRVLPNYSVYILDENSSEPVPLGYPGEICVGGAGVALGYLNLPNLSTAKFVLDPFADADDVARGWTRMFKTGDRGRLQADGTLVFMGRKENDNMVKLRGLRIDLDDVANTIVQTASDIVAEAIVTVRGEDEARMLVAHVVLHSEHNKTLAAAELQSLGHRLPLPVYMHPSLVVAVERLPQTPNGKVDRRAIESMDLPRWERSDQGNNRKLSLEEGELSLLWEEVLGQSLAVSRASLTSDSDFFLVGGSSLLLMQLQGAIRETLGLAVPITELYQDCTLGRMATRLHSEKRQQGPTDEVDWDMETEVQTSLSSSQTSHPSSIQDTNIEVLLTGAHTFLGAEVLQALIKDNNVKRVHCIALPKASSKSFSRSSKIAYYPGSLQSDSLGLSSDGISFLQSRIDLIIHAGSVGHCLNNYSSLCQPNLGSLRFLVDLALPRHIPVHFISSNRVTLLSGQYAFPPISMSPYRPPSDGSEGYTASKWAGERLLEKVAQTTGLSVTIHRPCAVIGHNAPSEDALNALLRFAVTQNAVPRFRNLTGFLDFAPVAEVAANISRVALKKAHPGNSRGCILNAASIGDYPVTIVHHSSGIRTPVSHFRTRMEKLYGHDFGELDIVEWIAEAVKGGMDPLISTYLEALVEKDQMIGFPYLGEPLT</sequence>
<feature type="region of interest" description="Disordered" evidence="10">
    <location>
        <begin position="2493"/>
        <end position="2595"/>
    </location>
</feature>
<dbReference type="InterPro" id="IPR013120">
    <property type="entry name" value="FAR_NAD-bd"/>
</dbReference>
<evidence type="ECO:0000259" key="11">
    <source>
        <dbReference type="PROSITE" id="PS50075"/>
    </source>
</evidence>
<dbReference type="InterPro" id="IPR045851">
    <property type="entry name" value="AMP-bd_C_sf"/>
</dbReference>
<dbReference type="InterPro" id="IPR049552">
    <property type="entry name" value="PKS_DH_N"/>
</dbReference>
<dbReference type="InterPro" id="IPR000873">
    <property type="entry name" value="AMP-dep_synth/lig_dom"/>
</dbReference>
<feature type="domain" description="PKS/mFAS DH" evidence="13">
    <location>
        <begin position="958"/>
        <end position="1258"/>
    </location>
</feature>
<dbReference type="CDD" id="cd02440">
    <property type="entry name" value="AdoMet_MTases"/>
    <property type="match status" value="1"/>
</dbReference>
<dbReference type="InterPro" id="IPR020845">
    <property type="entry name" value="AMP-binding_CS"/>
</dbReference>
<dbReference type="InterPro" id="IPR020807">
    <property type="entry name" value="PKS_DH"/>
</dbReference>
<evidence type="ECO:0000256" key="3">
    <source>
        <dbReference type="ARBA" id="ARBA00022598"/>
    </source>
</evidence>
<evidence type="ECO:0000256" key="7">
    <source>
        <dbReference type="ARBA" id="ARBA00023268"/>
    </source>
</evidence>
<dbReference type="InterPro" id="IPR014030">
    <property type="entry name" value="Ketoacyl_synth_N"/>
</dbReference>
<dbReference type="SMART" id="SM00825">
    <property type="entry name" value="PKS_KS"/>
    <property type="match status" value="1"/>
</dbReference>
<evidence type="ECO:0000256" key="6">
    <source>
        <dbReference type="ARBA" id="ARBA00022737"/>
    </source>
</evidence>
<dbReference type="InterPro" id="IPR032821">
    <property type="entry name" value="PKS_assoc"/>
</dbReference>
<dbReference type="GO" id="GO:0016874">
    <property type="term" value="F:ligase activity"/>
    <property type="evidence" value="ECO:0007669"/>
    <property type="project" value="UniProtKB-KW"/>
</dbReference>
<dbReference type="SUPFAM" id="SSF53901">
    <property type="entry name" value="Thiolase-like"/>
    <property type="match status" value="1"/>
</dbReference>
<dbReference type="InterPro" id="IPR006162">
    <property type="entry name" value="Ppantetheine_attach_site"/>
</dbReference>
<dbReference type="PROSITE" id="PS50075">
    <property type="entry name" value="CARRIER"/>
    <property type="match status" value="2"/>
</dbReference>
<reference evidence="14 15" key="1">
    <citation type="journal article" date="2016" name="Genome Biol. Evol.">
        <title>Draft genome sequence of an aflatoxigenic Aspergillus species, A. bombycis.</title>
        <authorList>
            <person name="Moore G.G."/>
            <person name="Mack B.M."/>
            <person name="Beltz S.B."/>
            <person name="Gilbert M.K."/>
        </authorList>
    </citation>
    <scope>NUCLEOTIDE SEQUENCE [LARGE SCALE GENOMIC DNA]</scope>
    <source>
        <strain evidence="15">NRRL 26010</strain>
    </source>
</reference>
<dbReference type="Pfam" id="PF07993">
    <property type="entry name" value="NAD_binding_4"/>
    <property type="match status" value="1"/>
</dbReference>
<dbReference type="Pfam" id="PF00668">
    <property type="entry name" value="Condensation"/>
    <property type="match status" value="1"/>
</dbReference>
<dbReference type="InterPro" id="IPR023213">
    <property type="entry name" value="CAT-like_dom_sf"/>
</dbReference>
<keyword evidence="1" id="KW-0596">Phosphopantetheine</keyword>
<dbReference type="SUPFAM" id="SSF52151">
    <property type="entry name" value="FabD/lysophospholipase-like"/>
    <property type="match status" value="1"/>
</dbReference>
<dbReference type="InterPro" id="IPR036736">
    <property type="entry name" value="ACP-like_sf"/>
</dbReference>
<dbReference type="STRING" id="109264.A0A1F8A8X8"/>
<dbReference type="SUPFAM" id="SSF52777">
    <property type="entry name" value="CoA-dependent acyltransferases"/>
    <property type="match status" value="2"/>
</dbReference>
<feature type="compositionally biased region" description="Low complexity" evidence="10">
    <location>
        <begin position="2523"/>
        <end position="2544"/>
    </location>
</feature>
<evidence type="ECO:0000313" key="15">
    <source>
        <dbReference type="Proteomes" id="UP000179179"/>
    </source>
</evidence>
<evidence type="ECO:0000256" key="2">
    <source>
        <dbReference type="ARBA" id="ARBA00022553"/>
    </source>
</evidence>
<dbReference type="InterPro" id="IPR014031">
    <property type="entry name" value="Ketoacyl_synth_C"/>
</dbReference>
<dbReference type="SMART" id="SM00826">
    <property type="entry name" value="PKS_DH"/>
    <property type="match status" value="1"/>
</dbReference>
<evidence type="ECO:0000256" key="1">
    <source>
        <dbReference type="ARBA" id="ARBA00022450"/>
    </source>
</evidence>
<dbReference type="InterPro" id="IPR025110">
    <property type="entry name" value="AMP-bd_C"/>
</dbReference>
<protein>
    <recommendedName>
        <fullName evidence="16">Polyketide synthase</fullName>
    </recommendedName>
</protein>
<dbReference type="CDD" id="cd05930">
    <property type="entry name" value="A_NRPS"/>
    <property type="match status" value="1"/>
</dbReference>
<dbReference type="PANTHER" id="PTHR43775:SF20">
    <property type="entry name" value="HYBRID PKS-NRPS SYNTHETASE APDA"/>
    <property type="match status" value="1"/>
</dbReference>
<dbReference type="FunFam" id="3.40.47.10:FF:000019">
    <property type="entry name" value="Polyketide synthase type I"/>
    <property type="match status" value="1"/>
</dbReference>
<dbReference type="InterPro" id="IPR016039">
    <property type="entry name" value="Thiolase-like"/>
</dbReference>
<dbReference type="SUPFAM" id="SSF56801">
    <property type="entry name" value="Acetyl-CoA synthetase-like"/>
    <property type="match status" value="1"/>
</dbReference>
<dbReference type="OrthoDB" id="329835at2759"/>
<dbReference type="SUPFAM" id="SSF47336">
    <property type="entry name" value="ACP-like"/>
    <property type="match status" value="2"/>
</dbReference>
<dbReference type="Gene3D" id="3.30.559.30">
    <property type="entry name" value="Nonribosomal peptide synthetase, condensation domain"/>
    <property type="match status" value="1"/>
</dbReference>
<accession>A0A1F8A8X8</accession>
<evidence type="ECO:0000256" key="4">
    <source>
        <dbReference type="ARBA" id="ARBA00022603"/>
    </source>
</evidence>
<dbReference type="InterPro" id="IPR049551">
    <property type="entry name" value="PKS_DH_C"/>
</dbReference>
<proteinExistence type="inferred from homology"/>
<feature type="compositionally biased region" description="Polar residues" evidence="10">
    <location>
        <begin position="2545"/>
        <end position="2558"/>
    </location>
</feature>
<dbReference type="InterPro" id="IPR009081">
    <property type="entry name" value="PP-bd_ACP"/>
</dbReference>
<keyword evidence="4" id="KW-0489">Methyltransferase</keyword>
<keyword evidence="15" id="KW-1185">Reference proteome</keyword>
<dbReference type="Gene3D" id="3.40.50.150">
    <property type="entry name" value="Vaccinia Virus protein VP39"/>
    <property type="match status" value="1"/>
</dbReference>
<feature type="compositionally biased region" description="Basic and acidic residues" evidence="10">
    <location>
        <begin position="2570"/>
        <end position="2586"/>
    </location>
</feature>
<dbReference type="InterPro" id="IPR036291">
    <property type="entry name" value="NAD(P)-bd_dom_sf"/>
</dbReference>
<dbReference type="InterPro" id="IPR014043">
    <property type="entry name" value="Acyl_transferase_dom"/>
</dbReference>
<dbReference type="InterPro" id="IPR057326">
    <property type="entry name" value="KR_dom"/>
</dbReference>
<evidence type="ECO:0008006" key="16">
    <source>
        <dbReference type="Google" id="ProtNLM"/>
    </source>
</evidence>
<evidence type="ECO:0000313" key="14">
    <source>
        <dbReference type="EMBL" id="OGM48141.1"/>
    </source>
</evidence>
<dbReference type="SMART" id="SM00822">
    <property type="entry name" value="PKS_KR"/>
    <property type="match status" value="1"/>
</dbReference>
<dbReference type="GeneID" id="34446289"/>
<dbReference type="SMART" id="SM00827">
    <property type="entry name" value="PKS_AT"/>
    <property type="match status" value="1"/>
</dbReference>
<dbReference type="Pfam" id="PF08659">
    <property type="entry name" value="KR"/>
    <property type="match status" value="1"/>
</dbReference>
<dbReference type="GO" id="GO:0032259">
    <property type="term" value="P:methylation"/>
    <property type="evidence" value="ECO:0007669"/>
    <property type="project" value="UniProtKB-KW"/>
</dbReference>
<feature type="region of interest" description="N-terminal hotdog fold" evidence="9">
    <location>
        <begin position="958"/>
        <end position="1091"/>
    </location>
</feature>
<gene>
    <name evidence="14" type="ORF">ABOM_002899</name>
</gene>
<dbReference type="InterPro" id="IPR013968">
    <property type="entry name" value="PKS_KR"/>
</dbReference>
<dbReference type="SUPFAM" id="SSF55048">
    <property type="entry name" value="Probable ACP-binding domain of malonyl-CoA ACP transacylase"/>
    <property type="match status" value="1"/>
</dbReference>
<dbReference type="InterPro" id="IPR013217">
    <property type="entry name" value="Methyltransf_12"/>
</dbReference>
<feature type="active site" description="Proton donor; for dehydratase activity" evidence="9">
    <location>
        <position position="1167"/>
    </location>
</feature>
<feature type="domain" description="Ketosynthase family 3 (KS3)" evidence="12">
    <location>
        <begin position="2"/>
        <end position="437"/>
    </location>
</feature>
<comment type="caution">
    <text evidence="14">The sequence shown here is derived from an EMBL/GenBank/DDBJ whole genome shotgun (WGS) entry which is preliminary data.</text>
</comment>
<dbReference type="PROSITE" id="PS52019">
    <property type="entry name" value="PKS_MFAS_DH"/>
    <property type="match status" value="1"/>
</dbReference>
<dbReference type="InterPro" id="IPR020841">
    <property type="entry name" value="PKS_Beta-ketoAc_synthase_dom"/>
</dbReference>
<dbReference type="Gene3D" id="3.40.47.10">
    <property type="match status" value="1"/>
</dbReference>
<dbReference type="GO" id="GO:0008168">
    <property type="term" value="F:methyltransferase activity"/>
    <property type="evidence" value="ECO:0007669"/>
    <property type="project" value="UniProtKB-KW"/>
</dbReference>
<dbReference type="Pfam" id="PF00550">
    <property type="entry name" value="PP-binding"/>
    <property type="match status" value="2"/>
</dbReference>
<evidence type="ECO:0000256" key="8">
    <source>
        <dbReference type="ARBA" id="ARBA00029443"/>
    </source>
</evidence>
<dbReference type="InterPro" id="IPR020806">
    <property type="entry name" value="PKS_PP-bd"/>
</dbReference>
<dbReference type="SMART" id="SM00823">
    <property type="entry name" value="PKS_PP"/>
    <property type="match status" value="2"/>
</dbReference>
<dbReference type="CDD" id="cd00833">
    <property type="entry name" value="PKS"/>
    <property type="match status" value="1"/>
</dbReference>
<dbReference type="InterPro" id="IPR016035">
    <property type="entry name" value="Acyl_Trfase/lysoPLipase"/>
</dbReference>
<dbReference type="Pfam" id="PF00698">
    <property type="entry name" value="Acyl_transf_1"/>
    <property type="match status" value="1"/>
</dbReference>
<dbReference type="Gene3D" id="3.10.129.110">
    <property type="entry name" value="Polyketide synthase dehydratase"/>
    <property type="match status" value="1"/>
</dbReference>
<dbReference type="CDD" id="cd19532">
    <property type="entry name" value="C_PKS-NRPS"/>
    <property type="match status" value="1"/>
</dbReference>
<dbReference type="Gene3D" id="3.30.559.10">
    <property type="entry name" value="Chloramphenicol acetyltransferase-like domain"/>
    <property type="match status" value="1"/>
</dbReference>
<dbReference type="Gene3D" id="3.40.50.720">
    <property type="entry name" value="NAD(P)-binding Rossmann-like Domain"/>
    <property type="match status" value="2"/>
</dbReference>
<dbReference type="PROSITE" id="PS52004">
    <property type="entry name" value="KS3_2"/>
    <property type="match status" value="1"/>
</dbReference>
<dbReference type="SUPFAM" id="SSF53335">
    <property type="entry name" value="S-adenosyl-L-methionine-dependent methyltransferases"/>
    <property type="match status" value="1"/>
</dbReference>
<dbReference type="Pfam" id="PF21089">
    <property type="entry name" value="PKS_DH_N"/>
    <property type="match status" value="1"/>
</dbReference>
<dbReference type="PANTHER" id="PTHR43775">
    <property type="entry name" value="FATTY ACID SYNTHASE"/>
    <property type="match status" value="1"/>
</dbReference>
<dbReference type="Pfam" id="PF14765">
    <property type="entry name" value="PS-DH"/>
    <property type="match status" value="1"/>
</dbReference>
<feature type="compositionally biased region" description="Low complexity" evidence="10">
    <location>
        <begin position="2501"/>
        <end position="2515"/>
    </location>
</feature>
<keyword evidence="6" id="KW-0677">Repeat</keyword>
<feature type="active site" description="Proton acceptor; for dehydratase activity" evidence="9">
    <location>
        <position position="990"/>
    </location>
</feature>
<dbReference type="Pfam" id="PF02801">
    <property type="entry name" value="Ketoacyl-synt_C"/>
    <property type="match status" value="1"/>
</dbReference>
<dbReference type="InterPro" id="IPR042104">
    <property type="entry name" value="PKS_dehydratase_sf"/>
</dbReference>
<dbReference type="InterPro" id="IPR016036">
    <property type="entry name" value="Malonyl_transacylase_ACP-bd"/>
</dbReference>
<dbReference type="Pfam" id="PF00501">
    <property type="entry name" value="AMP-binding"/>
    <property type="match status" value="1"/>
</dbReference>
<dbReference type="Pfam" id="PF00109">
    <property type="entry name" value="ketoacyl-synt"/>
    <property type="match status" value="1"/>
</dbReference>
<dbReference type="InterPro" id="IPR001227">
    <property type="entry name" value="Ac_transferase_dom_sf"/>
</dbReference>
<dbReference type="Proteomes" id="UP000179179">
    <property type="component" value="Unassembled WGS sequence"/>
</dbReference>
<dbReference type="Pfam" id="PF16197">
    <property type="entry name" value="KAsynt_C_assoc"/>
    <property type="match status" value="1"/>
</dbReference>
<dbReference type="InterPro" id="IPR050091">
    <property type="entry name" value="PKS_NRPS_Biosynth_Enz"/>
</dbReference>
<keyword evidence="3" id="KW-0436">Ligase</keyword>
<evidence type="ECO:0000256" key="5">
    <source>
        <dbReference type="ARBA" id="ARBA00022679"/>
    </source>
</evidence>
<dbReference type="PROSITE" id="PS00012">
    <property type="entry name" value="PHOSPHOPANTETHEINE"/>
    <property type="match status" value="1"/>
</dbReference>
<dbReference type="GO" id="GO:0009403">
    <property type="term" value="P:toxin biosynthetic process"/>
    <property type="evidence" value="ECO:0007669"/>
    <property type="project" value="UniProtKB-ARBA"/>
</dbReference>
<dbReference type="Gene3D" id="3.40.366.10">
    <property type="entry name" value="Malonyl-Coenzyme A Acyl Carrier Protein, domain 2"/>
    <property type="match status" value="1"/>
</dbReference>
<dbReference type="Gene3D" id="1.10.1200.10">
    <property type="entry name" value="ACP-like"/>
    <property type="match status" value="1"/>
</dbReference>
<dbReference type="Pfam" id="PF13193">
    <property type="entry name" value="AMP-binding_C"/>
    <property type="match status" value="1"/>
</dbReference>
<keyword evidence="5" id="KW-0808">Transferase</keyword>
<feature type="domain" description="Carrier" evidence="11">
    <location>
        <begin position="3570"/>
        <end position="3648"/>
    </location>
</feature>
<dbReference type="InterPro" id="IPR029063">
    <property type="entry name" value="SAM-dependent_MTases_sf"/>
</dbReference>
<evidence type="ECO:0000259" key="12">
    <source>
        <dbReference type="PROSITE" id="PS52004"/>
    </source>
</evidence>
<dbReference type="GO" id="GO:0031177">
    <property type="term" value="F:phosphopantetheine binding"/>
    <property type="evidence" value="ECO:0007669"/>
    <property type="project" value="InterPro"/>
</dbReference>
<dbReference type="EMBL" id="LYCR01000018">
    <property type="protein sequence ID" value="OGM48141.1"/>
    <property type="molecule type" value="Genomic_DNA"/>
</dbReference>
<dbReference type="InterPro" id="IPR001242">
    <property type="entry name" value="Condensation_dom"/>
</dbReference>
<dbReference type="GO" id="GO:0004312">
    <property type="term" value="F:fatty acid synthase activity"/>
    <property type="evidence" value="ECO:0007669"/>
    <property type="project" value="TreeGrafter"/>
</dbReference>
<organism evidence="14 15">
    <name type="scientific">Aspergillus bombycis</name>
    <dbReference type="NCBI Taxonomy" id="109264"/>
    <lineage>
        <taxon>Eukaryota</taxon>
        <taxon>Fungi</taxon>
        <taxon>Dikarya</taxon>
        <taxon>Ascomycota</taxon>
        <taxon>Pezizomycotina</taxon>
        <taxon>Eurotiomycetes</taxon>
        <taxon>Eurotiomycetidae</taxon>
        <taxon>Eurotiales</taxon>
        <taxon>Aspergillaceae</taxon>
        <taxon>Aspergillus</taxon>
    </lineage>
</organism>
<feature type="domain" description="Carrier" evidence="11">
    <location>
        <begin position="2409"/>
        <end position="2486"/>
    </location>
</feature>
<dbReference type="Gene3D" id="3.30.300.30">
    <property type="match status" value="1"/>
</dbReference>
<evidence type="ECO:0000256" key="10">
    <source>
        <dbReference type="SAM" id="MobiDB-lite"/>
    </source>
</evidence>
<keyword evidence="7" id="KW-0511">Multifunctional enzyme</keyword>
<name>A0A1F8A8X8_9EURO</name>
<comment type="similarity">
    <text evidence="8">In the C-terminal section; belongs to the NRP synthetase family.</text>
</comment>
<keyword evidence="2" id="KW-0597">Phosphoprotein</keyword>
<dbReference type="RefSeq" id="XP_022391858.1">
    <property type="nucleotide sequence ID" value="XM_022530029.1"/>
</dbReference>
<evidence type="ECO:0000256" key="9">
    <source>
        <dbReference type="PROSITE-ProRule" id="PRU01363"/>
    </source>
</evidence>